<evidence type="ECO:0000313" key="1">
    <source>
        <dbReference type="EMBL" id="PLB46890.1"/>
    </source>
</evidence>
<organism evidence="1 2">
    <name type="scientific">Aspergillus steynii IBT 23096</name>
    <dbReference type="NCBI Taxonomy" id="1392250"/>
    <lineage>
        <taxon>Eukaryota</taxon>
        <taxon>Fungi</taxon>
        <taxon>Dikarya</taxon>
        <taxon>Ascomycota</taxon>
        <taxon>Pezizomycotina</taxon>
        <taxon>Eurotiomycetes</taxon>
        <taxon>Eurotiomycetidae</taxon>
        <taxon>Eurotiales</taxon>
        <taxon>Aspergillaceae</taxon>
        <taxon>Aspergillus</taxon>
        <taxon>Aspergillus subgen. Circumdati</taxon>
    </lineage>
</organism>
<sequence length="98" mass="11360">MALRINMADDHLDTACKVNLSGCPVEFPNGIKGFNDAFLTLALTLTHSFYHYYIPRTYMFILFTSRGANMACTIYPLSIYYPILDFFRITSFHSEWRS</sequence>
<comment type="caution">
    <text evidence="1">The sequence shown here is derived from an EMBL/GenBank/DDBJ whole genome shotgun (WGS) entry which is preliminary data.</text>
</comment>
<proteinExistence type="predicted"/>
<name>A0A2I2G1Y5_9EURO</name>
<evidence type="ECO:0000313" key="2">
    <source>
        <dbReference type="Proteomes" id="UP000234275"/>
    </source>
</evidence>
<protein>
    <submittedName>
        <fullName evidence="1">Uncharacterized protein</fullName>
    </submittedName>
</protein>
<accession>A0A2I2G1Y5</accession>
<reference evidence="1 2" key="1">
    <citation type="submission" date="2016-12" db="EMBL/GenBank/DDBJ databases">
        <title>The genomes of Aspergillus section Nigri reveals drivers in fungal speciation.</title>
        <authorList>
            <consortium name="DOE Joint Genome Institute"/>
            <person name="Vesth T.C."/>
            <person name="Nybo J."/>
            <person name="Theobald S."/>
            <person name="Brandl J."/>
            <person name="Frisvad J.C."/>
            <person name="Nielsen K.F."/>
            <person name="Lyhne E.K."/>
            <person name="Kogle M.E."/>
            <person name="Kuo A."/>
            <person name="Riley R."/>
            <person name="Clum A."/>
            <person name="Nolan M."/>
            <person name="Lipzen A."/>
            <person name="Salamov A."/>
            <person name="Henrissat B."/>
            <person name="Wiebenga A."/>
            <person name="De Vries R.P."/>
            <person name="Grigoriev I.V."/>
            <person name="Mortensen U.H."/>
            <person name="Andersen M.R."/>
            <person name="Baker S.E."/>
        </authorList>
    </citation>
    <scope>NUCLEOTIDE SEQUENCE [LARGE SCALE GENOMIC DNA]</scope>
    <source>
        <strain evidence="1 2">IBT 23096</strain>
    </source>
</reference>
<dbReference type="EMBL" id="MSFO01000006">
    <property type="protein sequence ID" value="PLB46890.1"/>
    <property type="molecule type" value="Genomic_DNA"/>
</dbReference>
<dbReference type="VEuPathDB" id="FungiDB:P170DRAFT_226319"/>
<gene>
    <name evidence="1" type="ORF">P170DRAFT_226319</name>
</gene>
<dbReference type="AlphaFoldDB" id="A0A2I2G1Y5"/>
<dbReference type="RefSeq" id="XP_024702192.1">
    <property type="nucleotide sequence ID" value="XM_024842883.1"/>
</dbReference>
<keyword evidence="2" id="KW-1185">Reference proteome</keyword>
<dbReference type="Proteomes" id="UP000234275">
    <property type="component" value="Unassembled WGS sequence"/>
</dbReference>
<dbReference type="GeneID" id="36550582"/>